<proteinExistence type="predicted"/>
<reference evidence="2" key="1">
    <citation type="submission" date="2018-02" db="EMBL/GenBank/DDBJ databases">
        <authorList>
            <person name="Cohen D.B."/>
            <person name="Kent A.D."/>
        </authorList>
    </citation>
    <scope>NUCLEOTIDE SEQUENCE [LARGE SCALE GENOMIC DNA]</scope>
</reference>
<keyword evidence="2" id="KW-1185">Reference proteome</keyword>
<organism evidence="1 2">
    <name type="scientific">Rhodococcus phage Finch</name>
    <dbReference type="NCBI Taxonomy" id="2094144"/>
    <lineage>
        <taxon>Viruses</taxon>
        <taxon>Duplodnaviria</taxon>
        <taxon>Heunggongvirae</taxon>
        <taxon>Uroviricota</taxon>
        <taxon>Caudoviricetes</taxon>
        <taxon>Finchvirus</taxon>
        <taxon>Finchvirus finch</taxon>
    </lineage>
</organism>
<dbReference type="EMBL" id="MG962366">
    <property type="protein sequence ID" value="AVO25102.1"/>
    <property type="molecule type" value="Genomic_DNA"/>
</dbReference>
<dbReference type="RefSeq" id="YP_010059197.1">
    <property type="nucleotide sequence ID" value="NC_054724.1"/>
</dbReference>
<sequence>MSLGIERQRESKGFGSRNQQVDKAIDVMIHRVDELRLALDRVAERHHPSSHNTTVCQQCLNPHPCADYTSAKEALEQ</sequence>
<evidence type="ECO:0000313" key="2">
    <source>
        <dbReference type="Proteomes" id="UP000241290"/>
    </source>
</evidence>
<protein>
    <submittedName>
        <fullName evidence="1">Uncharacterized protein</fullName>
    </submittedName>
</protein>
<dbReference type="Proteomes" id="UP000241290">
    <property type="component" value="Genome"/>
</dbReference>
<evidence type="ECO:0000313" key="1">
    <source>
        <dbReference type="EMBL" id="AVO25102.1"/>
    </source>
</evidence>
<accession>A0A2P1JXQ6</accession>
<dbReference type="KEGG" id="vg:64766428"/>
<gene>
    <name evidence="1" type="primary">175</name>
    <name evidence="1" type="ORF">SEA_FINCH_175</name>
</gene>
<name>A0A2P1JXQ6_9CAUD</name>
<dbReference type="GeneID" id="64766428"/>